<reference evidence="2" key="1">
    <citation type="submission" date="2021-01" db="EMBL/GenBank/DDBJ databases">
        <authorList>
            <person name="Kaushik A."/>
        </authorList>
    </citation>
    <scope>NUCLEOTIDE SEQUENCE</scope>
    <source>
        <strain evidence="2">AG4-R118</strain>
    </source>
</reference>
<dbReference type="InterPro" id="IPR036404">
    <property type="entry name" value="Jacalin-like_lectin_dom_sf"/>
</dbReference>
<organism evidence="2 3">
    <name type="scientific">Rhizoctonia solani</name>
    <dbReference type="NCBI Taxonomy" id="456999"/>
    <lineage>
        <taxon>Eukaryota</taxon>
        <taxon>Fungi</taxon>
        <taxon>Dikarya</taxon>
        <taxon>Basidiomycota</taxon>
        <taxon>Agaricomycotina</taxon>
        <taxon>Agaricomycetes</taxon>
        <taxon>Cantharellales</taxon>
        <taxon>Ceratobasidiaceae</taxon>
        <taxon>Rhizoctonia</taxon>
    </lineage>
</organism>
<name>A0A8H3GTX5_9AGAM</name>
<feature type="domain" description="Jacalin-type lectin" evidence="1">
    <location>
        <begin position="278"/>
        <end position="429"/>
    </location>
</feature>
<sequence length="487" mass="53882">MPDPTQNELPNEAQNKLDTLSFLTGVYFDAGAGPITASSPAVVLHSSNAERIRPINDSVIEDSYPENEQDAHHIRLGWPPLSRLPKRPWDILTPRDPRLLKSELWGSRRFSIQRCVINVSPRDLCPAEALVEAIEDALSQRTNALRIQALREVFVTWGEMIPVNLVVGACLVATGTLNDITSLPNIGTSSKHASKEGHRNPTDILDRYLGVTRSFTRRLEIRIQGGSSNTLLTQDQEAWLQSVDETPASWRIIKVNHAILITDNLSSQLRDRVEKLFINSLIVRSPSIGEPQLFGFDGASSGLRDIEKIIVWFSDFRIRDISVVYRGGVTVGPYSFGLSNPLSQSDAFLLASGEYITDIFVWRSHDGFIGGIQFVKNGLECSPIYGVVLKKNFQSHPPALLDGNGNALLGISGTYTSDGVSQITAVWRSDVVLRRKRRTQTSFTGGYKGYVFNDLQYLPDPAVSRIAQITACARTSDGTVCDFRVSD</sequence>
<dbReference type="EMBL" id="CAJMWX010001174">
    <property type="protein sequence ID" value="CAE6472750.1"/>
    <property type="molecule type" value="Genomic_DNA"/>
</dbReference>
<accession>A0A8H3GTX5</accession>
<dbReference type="Pfam" id="PF22693">
    <property type="entry name" value="MACPF_1"/>
    <property type="match status" value="1"/>
</dbReference>
<dbReference type="Proteomes" id="UP000663888">
    <property type="component" value="Unassembled WGS sequence"/>
</dbReference>
<evidence type="ECO:0000313" key="3">
    <source>
        <dbReference type="Proteomes" id="UP000663888"/>
    </source>
</evidence>
<gene>
    <name evidence="2" type="ORF">RDB_LOCUS110305</name>
</gene>
<evidence type="ECO:0000313" key="2">
    <source>
        <dbReference type="EMBL" id="CAE6472750.1"/>
    </source>
</evidence>
<protein>
    <recommendedName>
        <fullName evidence="1">Jacalin-type lectin domain-containing protein</fullName>
    </recommendedName>
</protein>
<proteinExistence type="predicted"/>
<dbReference type="InterPro" id="IPR001229">
    <property type="entry name" value="Jacalin-like_lectin_dom"/>
</dbReference>
<dbReference type="Gene3D" id="2.100.10.30">
    <property type="entry name" value="Jacalin-like lectin domain"/>
    <property type="match status" value="1"/>
</dbReference>
<dbReference type="InterPro" id="IPR054586">
    <property type="entry name" value="MACPF_1_fungal"/>
</dbReference>
<evidence type="ECO:0000259" key="1">
    <source>
        <dbReference type="PROSITE" id="PS51752"/>
    </source>
</evidence>
<dbReference type="PROSITE" id="PS51752">
    <property type="entry name" value="JACALIN_LECTIN"/>
    <property type="match status" value="1"/>
</dbReference>
<dbReference type="AlphaFoldDB" id="A0A8H3GTX5"/>
<dbReference type="SUPFAM" id="SSF51101">
    <property type="entry name" value="Mannose-binding lectins"/>
    <property type="match status" value="1"/>
</dbReference>
<comment type="caution">
    <text evidence="2">The sequence shown here is derived from an EMBL/GenBank/DDBJ whole genome shotgun (WGS) entry which is preliminary data.</text>
</comment>
<dbReference type="SMART" id="SM00915">
    <property type="entry name" value="Jacalin"/>
    <property type="match status" value="1"/>
</dbReference>